<dbReference type="AlphaFoldDB" id="A0A0G4H8F4"/>
<dbReference type="InterPro" id="IPR013785">
    <property type="entry name" value="Aldolase_TIM"/>
</dbReference>
<keyword evidence="2" id="KW-1185">Reference proteome</keyword>
<accession>A0A0G4H8F4</accession>
<gene>
    <name evidence="1" type="ORF">Vbra_19958</name>
</gene>
<dbReference type="InParanoid" id="A0A0G4H8F4"/>
<evidence type="ECO:0000313" key="2">
    <source>
        <dbReference type="Proteomes" id="UP000041254"/>
    </source>
</evidence>
<proteinExistence type="predicted"/>
<sequence>MKAVCDYGREKGVGVMLLEDCAGVEDTADDYADLTMFLDNVKTTGVVGVKFDFFNNKEAVEAAKQHGDAFVKLPLLPPLLPWGYLQPAIPKAPAAMPFVPSYKPYGAASLVTKGESMVVFPTLRQMTPPSLGVPVYGGSSEAVNMLFVREYRAILHTREREVDLTDAWLGMFDEFKTLTRKVTVYANSFLKAVAVKVSAKRPSFDVEQYSAYVDLVAMYAYGDLRQLDCWRRGMQRPTSII</sequence>
<name>A0A0G4H8F4_VITBC</name>
<protein>
    <submittedName>
        <fullName evidence="1">Uncharacterized protein</fullName>
    </submittedName>
</protein>
<dbReference type="VEuPathDB" id="CryptoDB:Vbra_19958"/>
<dbReference type="EMBL" id="CDMY01001064">
    <property type="protein sequence ID" value="CEM40150.1"/>
    <property type="molecule type" value="Genomic_DNA"/>
</dbReference>
<organism evidence="1 2">
    <name type="scientific">Vitrella brassicaformis (strain CCMP3155)</name>
    <dbReference type="NCBI Taxonomy" id="1169540"/>
    <lineage>
        <taxon>Eukaryota</taxon>
        <taxon>Sar</taxon>
        <taxon>Alveolata</taxon>
        <taxon>Colpodellida</taxon>
        <taxon>Vitrellaceae</taxon>
        <taxon>Vitrella</taxon>
    </lineage>
</organism>
<dbReference type="PhylomeDB" id="A0A0G4H8F4"/>
<dbReference type="Gene3D" id="3.20.20.70">
    <property type="entry name" value="Aldolase class I"/>
    <property type="match status" value="1"/>
</dbReference>
<reference evidence="1 2" key="1">
    <citation type="submission" date="2014-11" db="EMBL/GenBank/DDBJ databases">
        <authorList>
            <person name="Zhu J."/>
            <person name="Qi W."/>
            <person name="Song R."/>
        </authorList>
    </citation>
    <scope>NUCLEOTIDE SEQUENCE [LARGE SCALE GENOMIC DNA]</scope>
</reference>
<evidence type="ECO:0000313" key="1">
    <source>
        <dbReference type="EMBL" id="CEM40150.1"/>
    </source>
</evidence>
<dbReference type="Proteomes" id="UP000041254">
    <property type="component" value="Unassembled WGS sequence"/>
</dbReference>